<keyword evidence="5 7" id="KW-0472">Membrane</keyword>
<dbReference type="PANTHER" id="PTHR31123:SF1">
    <property type="entry name" value="ACCUMULATION OF DYADS PROTEIN 2-RELATED"/>
    <property type="match status" value="1"/>
</dbReference>
<dbReference type="PANTHER" id="PTHR31123">
    <property type="entry name" value="ACCUMULATION OF DYADS PROTEIN 2-RELATED"/>
    <property type="match status" value="1"/>
</dbReference>
<dbReference type="NCBIfam" id="NF038013">
    <property type="entry name" value="AceTr_1"/>
    <property type="match status" value="1"/>
</dbReference>
<proteinExistence type="inferred from homology"/>
<gene>
    <name evidence="8" type="ORF">MVEN_01626500</name>
</gene>
<dbReference type="Pfam" id="PF01184">
    <property type="entry name" value="Gpr1_Fun34_YaaH"/>
    <property type="match status" value="1"/>
</dbReference>
<comment type="caution">
    <text evidence="8">The sequence shown here is derived from an EMBL/GenBank/DDBJ whole genome shotgun (WGS) entry which is preliminary data.</text>
</comment>
<feature type="transmembrane region" description="Helical" evidence="7">
    <location>
        <begin position="140"/>
        <end position="159"/>
    </location>
</feature>
<feature type="compositionally biased region" description="Basic and acidic residues" evidence="6">
    <location>
        <begin position="1"/>
        <end position="10"/>
    </location>
</feature>
<evidence type="ECO:0000313" key="8">
    <source>
        <dbReference type="EMBL" id="KAF7344663.1"/>
    </source>
</evidence>
<comment type="subcellular location">
    <subcellularLocation>
        <location evidence="1">Membrane</location>
        <topology evidence="1">Multi-pass membrane protein</topology>
    </subcellularLocation>
</comment>
<feature type="compositionally biased region" description="Polar residues" evidence="6">
    <location>
        <begin position="11"/>
        <end position="32"/>
    </location>
</feature>
<protein>
    <submittedName>
        <fullName evidence="8">Gpr1 family protein</fullName>
    </submittedName>
</protein>
<evidence type="ECO:0000313" key="9">
    <source>
        <dbReference type="Proteomes" id="UP000620124"/>
    </source>
</evidence>
<sequence>MRSPQEEKARISTSENFNSPDVEQVGEMSTNEGPAHHSGIGNPGPLGSFSFASTLFVLSLYTVHTRGIKTPNVIVGMSLFTGGLTVFISGMWQFPRGNVFGGTIFASYGSFWMSYAMIFIPSTGILAAYNDNPAELSNALGIYLSAWVMLTFFFFLNVLRQSISQSFLLATLTIAFGCLAGAEFTQNATATKTGGALGIMGALIAYYIGLSELFASERRPFLRLPLGMLS</sequence>
<comment type="similarity">
    <text evidence="2">Belongs to the acetate uptake transporter (AceTr) (TC 2.A.96) family.</text>
</comment>
<feature type="transmembrane region" description="Helical" evidence="7">
    <location>
        <begin position="99"/>
        <end position="120"/>
    </location>
</feature>
<organism evidence="8 9">
    <name type="scientific">Mycena venus</name>
    <dbReference type="NCBI Taxonomy" id="2733690"/>
    <lineage>
        <taxon>Eukaryota</taxon>
        <taxon>Fungi</taxon>
        <taxon>Dikarya</taxon>
        <taxon>Basidiomycota</taxon>
        <taxon>Agaricomycotina</taxon>
        <taxon>Agaricomycetes</taxon>
        <taxon>Agaricomycetidae</taxon>
        <taxon>Agaricales</taxon>
        <taxon>Marasmiineae</taxon>
        <taxon>Mycenaceae</taxon>
        <taxon>Mycena</taxon>
    </lineage>
</organism>
<feature type="transmembrane region" description="Helical" evidence="7">
    <location>
        <begin position="166"/>
        <end position="184"/>
    </location>
</feature>
<dbReference type="GO" id="GO:0005886">
    <property type="term" value="C:plasma membrane"/>
    <property type="evidence" value="ECO:0007669"/>
    <property type="project" value="TreeGrafter"/>
</dbReference>
<evidence type="ECO:0000256" key="5">
    <source>
        <dbReference type="ARBA" id="ARBA00023136"/>
    </source>
</evidence>
<keyword evidence="4 7" id="KW-1133">Transmembrane helix</keyword>
<dbReference type="GO" id="GO:0015123">
    <property type="term" value="F:acetate transmembrane transporter activity"/>
    <property type="evidence" value="ECO:0007669"/>
    <property type="project" value="TreeGrafter"/>
</dbReference>
<dbReference type="Proteomes" id="UP000620124">
    <property type="component" value="Unassembled WGS sequence"/>
</dbReference>
<name>A0A8H6XNQ2_9AGAR</name>
<dbReference type="EMBL" id="JACAZI010000014">
    <property type="protein sequence ID" value="KAF7344663.1"/>
    <property type="molecule type" value="Genomic_DNA"/>
</dbReference>
<evidence type="ECO:0000256" key="4">
    <source>
        <dbReference type="ARBA" id="ARBA00022989"/>
    </source>
</evidence>
<keyword evidence="3 7" id="KW-0812">Transmembrane</keyword>
<dbReference type="AlphaFoldDB" id="A0A8H6XNQ2"/>
<accession>A0A8H6XNQ2</accession>
<keyword evidence="9" id="KW-1185">Reference proteome</keyword>
<reference evidence="8" key="1">
    <citation type="submission" date="2020-05" db="EMBL/GenBank/DDBJ databases">
        <title>Mycena genomes resolve the evolution of fungal bioluminescence.</title>
        <authorList>
            <person name="Tsai I.J."/>
        </authorList>
    </citation>
    <scope>NUCLEOTIDE SEQUENCE</scope>
    <source>
        <strain evidence="8">CCC161011</strain>
    </source>
</reference>
<evidence type="ECO:0000256" key="3">
    <source>
        <dbReference type="ARBA" id="ARBA00022692"/>
    </source>
</evidence>
<feature type="transmembrane region" description="Helical" evidence="7">
    <location>
        <begin position="196"/>
        <end position="215"/>
    </location>
</feature>
<feature type="region of interest" description="Disordered" evidence="6">
    <location>
        <begin position="1"/>
        <end position="39"/>
    </location>
</feature>
<dbReference type="OrthoDB" id="3648309at2759"/>
<evidence type="ECO:0000256" key="1">
    <source>
        <dbReference type="ARBA" id="ARBA00004141"/>
    </source>
</evidence>
<evidence type="ECO:0000256" key="2">
    <source>
        <dbReference type="ARBA" id="ARBA00005587"/>
    </source>
</evidence>
<feature type="transmembrane region" description="Helical" evidence="7">
    <location>
        <begin position="73"/>
        <end position="92"/>
    </location>
</feature>
<dbReference type="InterPro" id="IPR000791">
    <property type="entry name" value="Gpr1/Fun34/SatP-like"/>
</dbReference>
<dbReference type="InterPro" id="IPR051633">
    <property type="entry name" value="AceTr"/>
</dbReference>
<evidence type="ECO:0000256" key="6">
    <source>
        <dbReference type="SAM" id="MobiDB-lite"/>
    </source>
</evidence>
<evidence type="ECO:0000256" key="7">
    <source>
        <dbReference type="SAM" id="Phobius"/>
    </source>
</evidence>